<keyword evidence="4" id="KW-1185">Reference proteome</keyword>
<dbReference type="RefSeq" id="WP_146135305.1">
    <property type="nucleotide sequence ID" value="NZ_PVUE01000004.1"/>
</dbReference>
<evidence type="ECO:0000313" key="4">
    <source>
        <dbReference type="Proteomes" id="UP000237752"/>
    </source>
</evidence>
<evidence type="ECO:0000256" key="2">
    <source>
        <dbReference type="SAM" id="Phobius"/>
    </source>
</evidence>
<accession>A0A2T1A278</accession>
<sequence>MSDYNSRSVGSRSGGVSTKPKADRKIAPPPPITKAVKLLRIGAIVTGLRLLLNVVRAITENRFDLSGFSVGTLLFFGGTIGLLAGIAMWVWMAEATARGKGWARAVSVVMAGFGLILLMFDFFDVASIGWIGLLLGIAQTAIGVMAVWQMYDEQSENYYDACREA</sequence>
<proteinExistence type="predicted"/>
<feature type="region of interest" description="Disordered" evidence="1">
    <location>
        <begin position="1"/>
        <end position="28"/>
    </location>
</feature>
<comment type="caution">
    <text evidence="3">The sequence shown here is derived from an EMBL/GenBank/DDBJ whole genome shotgun (WGS) entry which is preliminary data.</text>
</comment>
<dbReference type="Proteomes" id="UP000237752">
    <property type="component" value="Unassembled WGS sequence"/>
</dbReference>
<keyword evidence="2" id="KW-0472">Membrane</keyword>
<name>A0A2T1A278_9ACTN</name>
<protein>
    <submittedName>
        <fullName evidence="3">Uncharacterized protein</fullName>
    </submittedName>
</protein>
<feature type="transmembrane region" description="Helical" evidence="2">
    <location>
        <begin position="128"/>
        <end position="148"/>
    </location>
</feature>
<gene>
    <name evidence="3" type="ORF">CLV47_10440</name>
</gene>
<keyword evidence="2" id="KW-1133">Transmembrane helix</keyword>
<reference evidence="3 4" key="1">
    <citation type="submission" date="2018-03" db="EMBL/GenBank/DDBJ databases">
        <title>Genomic Encyclopedia of Archaeal and Bacterial Type Strains, Phase II (KMG-II): from individual species to whole genera.</title>
        <authorList>
            <person name="Goeker M."/>
        </authorList>
    </citation>
    <scope>NUCLEOTIDE SEQUENCE [LARGE SCALE GENOMIC DNA]</scope>
    <source>
        <strain evidence="3 4">DSM 100065</strain>
    </source>
</reference>
<feature type="transmembrane region" description="Helical" evidence="2">
    <location>
        <begin position="70"/>
        <end position="90"/>
    </location>
</feature>
<feature type="transmembrane region" description="Helical" evidence="2">
    <location>
        <begin position="102"/>
        <end position="122"/>
    </location>
</feature>
<evidence type="ECO:0000313" key="3">
    <source>
        <dbReference type="EMBL" id="PRZ42696.1"/>
    </source>
</evidence>
<organism evidence="3 4">
    <name type="scientific">Antricoccus suffuscus</name>
    <dbReference type="NCBI Taxonomy" id="1629062"/>
    <lineage>
        <taxon>Bacteria</taxon>
        <taxon>Bacillati</taxon>
        <taxon>Actinomycetota</taxon>
        <taxon>Actinomycetes</taxon>
        <taxon>Geodermatophilales</taxon>
        <taxon>Antricoccaceae</taxon>
        <taxon>Antricoccus</taxon>
    </lineage>
</organism>
<dbReference type="EMBL" id="PVUE01000004">
    <property type="protein sequence ID" value="PRZ42696.1"/>
    <property type="molecule type" value="Genomic_DNA"/>
</dbReference>
<evidence type="ECO:0000256" key="1">
    <source>
        <dbReference type="SAM" id="MobiDB-lite"/>
    </source>
</evidence>
<dbReference type="AlphaFoldDB" id="A0A2T1A278"/>
<feature type="compositionally biased region" description="Low complexity" evidence="1">
    <location>
        <begin position="1"/>
        <end position="17"/>
    </location>
</feature>
<keyword evidence="2" id="KW-0812">Transmembrane</keyword>